<protein>
    <submittedName>
        <fullName evidence="2">Uncharacterized protein</fullName>
    </submittedName>
</protein>
<organism evidence="2 3">
    <name type="scientific">Capnocytophaga canimorsus</name>
    <dbReference type="NCBI Taxonomy" id="28188"/>
    <lineage>
        <taxon>Bacteria</taxon>
        <taxon>Pseudomonadati</taxon>
        <taxon>Bacteroidota</taxon>
        <taxon>Flavobacteriia</taxon>
        <taxon>Flavobacteriales</taxon>
        <taxon>Flavobacteriaceae</taxon>
        <taxon>Capnocytophaga</taxon>
    </lineage>
</organism>
<evidence type="ECO:0000313" key="2">
    <source>
        <dbReference type="EMBL" id="CEN36036.1"/>
    </source>
</evidence>
<keyword evidence="1" id="KW-0472">Membrane</keyword>
<evidence type="ECO:0000313" key="3">
    <source>
        <dbReference type="Proteomes" id="UP000044026"/>
    </source>
</evidence>
<keyword evidence="1" id="KW-1133">Transmembrane helix</keyword>
<reference evidence="2 3" key="1">
    <citation type="submission" date="2015-01" db="EMBL/GenBank/DDBJ databases">
        <authorList>
            <person name="Xiang T."/>
            <person name="Song Y."/>
            <person name="Huang L."/>
            <person name="Wang B."/>
            <person name="Wu P."/>
        </authorList>
    </citation>
    <scope>NUCLEOTIDE SEQUENCE [LARGE SCALE GENOMIC DNA]</scope>
    <source>
        <strain evidence="2 3">Cc12</strain>
    </source>
</reference>
<dbReference type="Proteomes" id="UP000044026">
    <property type="component" value="Unassembled WGS sequence"/>
</dbReference>
<gene>
    <name evidence="2" type="ORF">CCAN12_640025</name>
</gene>
<feature type="transmembrane region" description="Helical" evidence="1">
    <location>
        <begin position="31"/>
        <end position="53"/>
    </location>
</feature>
<dbReference type="AlphaFoldDB" id="A0A0B7H8S0"/>
<evidence type="ECO:0000256" key="1">
    <source>
        <dbReference type="SAM" id="Phobius"/>
    </source>
</evidence>
<dbReference type="EMBL" id="CDOE01000061">
    <property type="protein sequence ID" value="CEN36036.1"/>
    <property type="molecule type" value="Genomic_DNA"/>
</dbReference>
<keyword evidence="1" id="KW-0812">Transmembrane</keyword>
<accession>A0A0B7H8S0</accession>
<proteinExistence type="predicted"/>
<sequence>MDNLITGDIKNIEHLLPNANFEFQHYDVTKFVHVPGNFGFISFILPLLPVLLII</sequence>
<name>A0A0B7H8S0_9FLAO</name>